<keyword evidence="2" id="KW-1185">Reference proteome</keyword>
<protein>
    <submittedName>
        <fullName evidence="1">Uncharacterized protein</fullName>
    </submittedName>
</protein>
<gene>
    <name evidence="1" type="ORF">DIABBA_LOCUS3988</name>
</gene>
<sequence length="135" mass="15978">MFFLEEYYNKFLNLPPSFHFQAAFSDKEIFNLEADFTSCHCEEDINMSSVPQGAFAAKKMRQREEKIKAALDPTQYNSKFMNSIWGQYNRYSVHNLKKLMHENTLNYFVYPVEKFSAGEQNTFLSEVKNSHKIYN</sequence>
<evidence type="ECO:0000313" key="1">
    <source>
        <dbReference type="EMBL" id="CAG9830267.1"/>
    </source>
</evidence>
<reference evidence="1" key="1">
    <citation type="submission" date="2022-01" db="EMBL/GenBank/DDBJ databases">
        <authorList>
            <person name="King R."/>
        </authorList>
    </citation>
    <scope>NUCLEOTIDE SEQUENCE</scope>
</reference>
<evidence type="ECO:0000313" key="2">
    <source>
        <dbReference type="Proteomes" id="UP001153709"/>
    </source>
</evidence>
<accession>A0A9N9X9H8</accession>
<dbReference type="OrthoDB" id="6479173at2759"/>
<dbReference type="AlphaFoldDB" id="A0A9N9X9H8"/>
<proteinExistence type="predicted"/>
<dbReference type="Proteomes" id="UP001153709">
    <property type="component" value="Chromosome 2"/>
</dbReference>
<name>A0A9N9X9H8_DIABA</name>
<dbReference type="EMBL" id="OU898277">
    <property type="protein sequence ID" value="CAG9830267.1"/>
    <property type="molecule type" value="Genomic_DNA"/>
</dbReference>
<organism evidence="1 2">
    <name type="scientific">Diabrotica balteata</name>
    <name type="common">Banded cucumber beetle</name>
    <dbReference type="NCBI Taxonomy" id="107213"/>
    <lineage>
        <taxon>Eukaryota</taxon>
        <taxon>Metazoa</taxon>
        <taxon>Ecdysozoa</taxon>
        <taxon>Arthropoda</taxon>
        <taxon>Hexapoda</taxon>
        <taxon>Insecta</taxon>
        <taxon>Pterygota</taxon>
        <taxon>Neoptera</taxon>
        <taxon>Endopterygota</taxon>
        <taxon>Coleoptera</taxon>
        <taxon>Polyphaga</taxon>
        <taxon>Cucujiformia</taxon>
        <taxon>Chrysomeloidea</taxon>
        <taxon>Chrysomelidae</taxon>
        <taxon>Galerucinae</taxon>
        <taxon>Diabroticina</taxon>
        <taxon>Diabroticites</taxon>
        <taxon>Diabrotica</taxon>
    </lineage>
</organism>